<dbReference type="PROSITE" id="PS50297">
    <property type="entry name" value="ANK_REP_REGION"/>
    <property type="match status" value="2"/>
</dbReference>
<accession>A0A3D8Q7G2</accession>
<dbReference type="Proteomes" id="UP000256328">
    <property type="component" value="Unassembled WGS sequence"/>
</dbReference>
<evidence type="ECO:0000256" key="1">
    <source>
        <dbReference type="ARBA" id="ARBA00022737"/>
    </source>
</evidence>
<evidence type="ECO:0000256" key="4">
    <source>
        <dbReference type="SAM" id="MobiDB-lite"/>
    </source>
</evidence>
<dbReference type="AlphaFoldDB" id="A0A3D8Q7G2"/>
<protein>
    <submittedName>
        <fullName evidence="5">Uncharacterized protein</fullName>
    </submittedName>
</protein>
<evidence type="ECO:0000256" key="3">
    <source>
        <dbReference type="PROSITE-ProRule" id="PRU00023"/>
    </source>
</evidence>
<evidence type="ECO:0000313" key="5">
    <source>
        <dbReference type="EMBL" id="RDW57739.1"/>
    </source>
</evidence>
<evidence type="ECO:0000256" key="2">
    <source>
        <dbReference type="ARBA" id="ARBA00023043"/>
    </source>
</evidence>
<keyword evidence="2 3" id="KW-0040">ANK repeat</keyword>
<dbReference type="PROSITE" id="PS50088">
    <property type="entry name" value="ANK_REPEAT"/>
    <property type="match status" value="2"/>
</dbReference>
<dbReference type="PANTHER" id="PTHR24126">
    <property type="entry name" value="ANKYRIN REPEAT, PH AND SEC7 DOMAIN CONTAINING PROTEIN SECG-RELATED"/>
    <property type="match status" value="1"/>
</dbReference>
<dbReference type="PANTHER" id="PTHR24126:SF14">
    <property type="entry name" value="ANK_REP_REGION DOMAIN-CONTAINING PROTEIN"/>
    <property type="match status" value="1"/>
</dbReference>
<comment type="caution">
    <text evidence="5">The sequence shown here is derived from an EMBL/GenBank/DDBJ whole genome shotgun (WGS) entry which is preliminary data.</text>
</comment>
<dbReference type="SMART" id="SM00248">
    <property type="entry name" value="ANK"/>
    <property type="match status" value="3"/>
</dbReference>
<dbReference type="Gene3D" id="1.25.40.20">
    <property type="entry name" value="Ankyrin repeat-containing domain"/>
    <property type="match status" value="2"/>
</dbReference>
<dbReference type="InterPro" id="IPR002110">
    <property type="entry name" value="Ankyrin_rpt"/>
</dbReference>
<reference evidence="5 6" key="1">
    <citation type="journal article" date="2018" name="IMA Fungus">
        <title>IMA Genome-F 9: Draft genome sequence of Annulohypoxylon stygium, Aspergillus mulundensis, Berkeleyomyces basicola (syn. Thielaviopsis basicola), Ceratocystis smalleyi, two Cercospora beticola strains, Coleophoma cylindrospora, Fusarium fracticaudum, Phialophora cf. hyalina, and Morchella septimelata.</title>
        <authorList>
            <person name="Wingfield B.D."/>
            <person name="Bills G.F."/>
            <person name="Dong Y."/>
            <person name="Huang W."/>
            <person name="Nel W.J."/>
            <person name="Swalarsk-Parry B.S."/>
            <person name="Vaghefi N."/>
            <person name="Wilken P.M."/>
            <person name="An Z."/>
            <person name="de Beer Z.W."/>
            <person name="De Vos L."/>
            <person name="Chen L."/>
            <person name="Duong T.A."/>
            <person name="Gao Y."/>
            <person name="Hammerbacher A."/>
            <person name="Kikkert J.R."/>
            <person name="Li Y."/>
            <person name="Li H."/>
            <person name="Li K."/>
            <person name="Li Q."/>
            <person name="Liu X."/>
            <person name="Ma X."/>
            <person name="Naidoo K."/>
            <person name="Pethybridge S.J."/>
            <person name="Sun J."/>
            <person name="Steenkamp E.T."/>
            <person name="van der Nest M.A."/>
            <person name="van Wyk S."/>
            <person name="Wingfield M.J."/>
            <person name="Xiong C."/>
            <person name="Yue Q."/>
            <person name="Zhang X."/>
        </authorList>
    </citation>
    <scope>NUCLEOTIDE SEQUENCE [LARGE SCALE GENOMIC DNA]</scope>
    <source>
        <strain evidence="5 6">BP5796</strain>
    </source>
</reference>
<feature type="repeat" description="ANK" evidence="3">
    <location>
        <begin position="11"/>
        <end position="46"/>
    </location>
</feature>
<feature type="region of interest" description="Disordered" evidence="4">
    <location>
        <begin position="548"/>
        <end position="577"/>
    </location>
</feature>
<proteinExistence type="predicted"/>
<dbReference type="Pfam" id="PF00023">
    <property type="entry name" value="Ank"/>
    <property type="match status" value="1"/>
</dbReference>
<feature type="repeat" description="ANK" evidence="3">
    <location>
        <begin position="66"/>
        <end position="101"/>
    </location>
</feature>
<gene>
    <name evidence="5" type="ORF">BP5796_12540</name>
</gene>
<evidence type="ECO:0000313" key="6">
    <source>
        <dbReference type="Proteomes" id="UP000256328"/>
    </source>
</evidence>
<keyword evidence="1" id="KW-0677">Repeat</keyword>
<dbReference type="Pfam" id="PF12796">
    <property type="entry name" value="Ank_2"/>
    <property type="match status" value="1"/>
</dbReference>
<dbReference type="EMBL" id="PDLN01000022">
    <property type="protein sequence ID" value="RDW57739.1"/>
    <property type="molecule type" value="Genomic_DNA"/>
</dbReference>
<keyword evidence="6" id="KW-1185">Reference proteome</keyword>
<dbReference type="SUPFAM" id="SSF48403">
    <property type="entry name" value="Ankyrin repeat"/>
    <property type="match status" value="1"/>
</dbReference>
<organism evidence="5 6">
    <name type="scientific">Coleophoma crateriformis</name>
    <dbReference type="NCBI Taxonomy" id="565419"/>
    <lineage>
        <taxon>Eukaryota</taxon>
        <taxon>Fungi</taxon>
        <taxon>Dikarya</taxon>
        <taxon>Ascomycota</taxon>
        <taxon>Pezizomycotina</taxon>
        <taxon>Leotiomycetes</taxon>
        <taxon>Helotiales</taxon>
        <taxon>Dermateaceae</taxon>
        <taxon>Coleophoma</taxon>
    </lineage>
</organism>
<name>A0A3D8Q7G2_9HELO</name>
<dbReference type="InterPro" id="IPR036770">
    <property type="entry name" value="Ankyrin_rpt-contain_sf"/>
</dbReference>
<sequence>MATSMVIVDKDGWTPLHNAAQSSSDSAVFNVKQLIRKGADVKANDALFIIGELIQAGASVNVVDKDGRTPLHNATQASSHKAWYIIEQLIRAGADVNVVDKDGRTPLYNAVQSDSEEAKLEILLARHERFSSDGSSLWSGLRIYKECEGVLNDILTVSRVNSSDKFLAKSVSEILDECYPIYGLEILDWLRTACEQSVEIGCSSDNTASFGVESPVAQTKLHQPPQQFTRRQTDNLPVLADDSSAISPIRKTIVQGTKYCKIEGHLEADRLIWTATTTSEEFARKLTDALMWILFNLLIPIRIAGQSSSATSALPNFRKLLPQFHDATEGLEIDFNLLLELAAVDRKIDTDDGSIFFGFDTALIPLAPSESKRWHFLETPGRQIIPARVKRHFKGSRLRDKIGVDYTGTVYVGWCSDVVVKIGTENSDGISPNDISMISGACGVKEYEEAVGRSSTKDVSIFTRVGFSGSGIGATFGTKKDKKYKQGAVITKRTAKENFERVLDTADSTPCILCDESVHKSWLVSATSVLLLASLRYMKLKNCSLKSEQRDGQPQEAALPYVNSPTEKPSSSLRRNQTLLLSDDNGRTIKDIESFDMIVKEIWSEMSEGEDICCGENGRKKTKSGSILGYDISDVICARRKELKSVTVSACMKSWEPIALHEKTQIIFGSQFGQVLYCNWGSETTRCFTNNVEGTLSCLFTDLRTFYSKSHEPRLGISSLSIGDDHEWIPTGCIRSSLARHCSCCLQQVFPKKRQAETKLVKKDIRRHHQIGGTLSFASLQSMKSFAITFGNTEMVGSCLHAQGQA</sequence>
<dbReference type="OrthoDB" id="20872at2759"/>
<feature type="compositionally biased region" description="Polar residues" evidence="4">
    <location>
        <begin position="563"/>
        <end position="577"/>
    </location>
</feature>